<dbReference type="GO" id="GO:0005634">
    <property type="term" value="C:nucleus"/>
    <property type="evidence" value="ECO:0007669"/>
    <property type="project" value="UniProtKB-SubCell"/>
</dbReference>
<name>A0ABD1H056_SALDI</name>
<dbReference type="InterPro" id="IPR003657">
    <property type="entry name" value="WRKY_dom"/>
</dbReference>
<gene>
    <name evidence="8" type="primary">WRKY43</name>
    <name evidence="8" type="ORF">AAHA92_17852</name>
</gene>
<reference evidence="8 9" key="1">
    <citation type="submission" date="2024-06" db="EMBL/GenBank/DDBJ databases">
        <title>A chromosome level genome sequence of Diviner's sage (Salvia divinorum).</title>
        <authorList>
            <person name="Ford S.A."/>
            <person name="Ro D.-K."/>
            <person name="Ness R.W."/>
            <person name="Phillips M.A."/>
        </authorList>
    </citation>
    <scope>NUCLEOTIDE SEQUENCE [LARGE SCALE GENOMIC DNA]</scope>
    <source>
        <strain evidence="8">SAF-2024a</strain>
        <tissue evidence="8">Leaf</tissue>
    </source>
</reference>
<keyword evidence="4" id="KW-0804">Transcription</keyword>
<dbReference type="PANTHER" id="PTHR31221:SF111">
    <property type="entry name" value="WRKY TRANSCRIPTION FACTOR 43-RELATED"/>
    <property type="match status" value="1"/>
</dbReference>
<evidence type="ECO:0000256" key="6">
    <source>
        <dbReference type="SAM" id="MobiDB-lite"/>
    </source>
</evidence>
<dbReference type="GO" id="GO:0003677">
    <property type="term" value="F:DNA binding"/>
    <property type="evidence" value="ECO:0007669"/>
    <property type="project" value="UniProtKB-KW"/>
</dbReference>
<evidence type="ECO:0000256" key="4">
    <source>
        <dbReference type="ARBA" id="ARBA00023163"/>
    </source>
</evidence>
<keyword evidence="9" id="KW-1185">Reference proteome</keyword>
<feature type="region of interest" description="Disordered" evidence="6">
    <location>
        <begin position="1"/>
        <end position="33"/>
    </location>
</feature>
<organism evidence="8 9">
    <name type="scientific">Salvia divinorum</name>
    <name type="common">Maria pastora</name>
    <name type="synonym">Diviner's sage</name>
    <dbReference type="NCBI Taxonomy" id="28513"/>
    <lineage>
        <taxon>Eukaryota</taxon>
        <taxon>Viridiplantae</taxon>
        <taxon>Streptophyta</taxon>
        <taxon>Embryophyta</taxon>
        <taxon>Tracheophyta</taxon>
        <taxon>Spermatophyta</taxon>
        <taxon>Magnoliopsida</taxon>
        <taxon>eudicotyledons</taxon>
        <taxon>Gunneridae</taxon>
        <taxon>Pentapetalae</taxon>
        <taxon>asterids</taxon>
        <taxon>lamiids</taxon>
        <taxon>Lamiales</taxon>
        <taxon>Lamiaceae</taxon>
        <taxon>Nepetoideae</taxon>
        <taxon>Mentheae</taxon>
        <taxon>Salviinae</taxon>
        <taxon>Salvia</taxon>
        <taxon>Salvia subgen. Calosphace</taxon>
    </lineage>
</organism>
<comment type="caution">
    <text evidence="8">The sequence shown here is derived from an EMBL/GenBank/DDBJ whole genome shotgun (WGS) entry which is preliminary data.</text>
</comment>
<dbReference type="SUPFAM" id="SSF118290">
    <property type="entry name" value="WRKY DNA-binding domain"/>
    <property type="match status" value="1"/>
</dbReference>
<dbReference type="EMBL" id="JBEAFC010000007">
    <property type="protein sequence ID" value="KAL1549801.1"/>
    <property type="molecule type" value="Genomic_DNA"/>
</dbReference>
<evidence type="ECO:0000313" key="8">
    <source>
        <dbReference type="EMBL" id="KAL1549801.1"/>
    </source>
</evidence>
<dbReference type="AlphaFoldDB" id="A0ABD1H056"/>
<dbReference type="Pfam" id="PF03106">
    <property type="entry name" value="WRKY"/>
    <property type="match status" value="1"/>
</dbReference>
<protein>
    <submittedName>
        <fullName evidence="8">WRKY transcription factor 43</fullName>
    </submittedName>
</protein>
<dbReference type="PANTHER" id="PTHR31221">
    <property type="entry name" value="WRKY TRANSCRIPTION FACTOR PROTEIN 1-RELATED"/>
    <property type="match status" value="1"/>
</dbReference>
<dbReference type="FunFam" id="2.20.25.80:FF:000003">
    <property type="entry name" value="WRKY transcription factor 57"/>
    <property type="match status" value="1"/>
</dbReference>
<evidence type="ECO:0000256" key="2">
    <source>
        <dbReference type="ARBA" id="ARBA00023015"/>
    </source>
</evidence>
<evidence type="ECO:0000313" key="9">
    <source>
        <dbReference type="Proteomes" id="UP001567538"/>
    </source>
</evidence>
<evidence type="ECO:0000256" key="3">
    <source>
        <dbReference type="ARBA" id="ARBA00023125"/>
    </source>
</evidence>
<proteinExistence type="predicted"/>
<evidence type="ECO:0000256" key="5">
    <source>
        <dbReference type="ARBA" id="ARBA00023242"/>
    </source>
</evidence>
<comment type="subcellular location">
    <subcellularLocation>
        <location evidence="1">Nucleus</location>
    </subcellularLocation>
</comment>
<feature type="compositionally biased region" description="Basic residues" evidence="6">
    <location>
        <begin position="68"/>
        <end position="79"/>
    </location>
</feature>
<sequence length="176" mass="20398">MEEQQTPPPQVAPPFLVDSNDLFAPPNPPQTSQFIQNPFPEMDQNQRQVLGNFVPKIEEECKVDSSRNKKGNSGRRKTQRFAFQTRSEEDILDDGYRWRKYGQKSVKNSSFPRSYYRCTRHTCTVKKQVERLSKDSSIVMTTYEGTHNHPSEKLMHSLTPLLKQIHFITSANNLPL</sequence>
<dbReference type="Proteomes" id="UP001567538">
    <property type="component" value="Unassembled WGS sequence"/>
</dbReference>
<feature type="region of interest" description="Disordered" evidence="6">
    <location>
        <begin position="63"/>
        <end position="82"/>
    </location>
</feature>
<dbReference type="InterPro" id="IPR044810">
    <property type="entry name" value="WRKY_plant"/>
</dbReference>
<dbReference type="PROSITE" id="PS50811">
    <property type="entry name" value="WRKY"/>
    <property type="match status" value="1"/>
</dbReference>
<dbReference type="InterPro" id="IPR036576">
    <property type="entry name" value="WRKY_dom_sf"/>
</dbReference>
<feature type="domain" description="WRKY" evidence="7">
    <location>
        <begin position="87"/>
        <end position="152"/>
    </location>
</feature>
<evidence type="ECO:0000256" key="1">
    <source>
        <dbReference type="ARBA" id="ARBA00004123"/>
    </source>
</evidence>
<dbReference type="Gene3D" id="2.20.25.80">
    <property type="entry name" value="WRKY domain"/>
    <property type="match status" value="1"/>
</dbReference>
<keyword evidence="5" id="KW-0539">Nucleus</keyword>
<keyword evidence="2" id="KW-0805">Transcription regulation</keyword>
<keyword evidence="3" id="KW-0238">DNA-binding</keyword>
<evidence type="ECO:0000259" key="7">
    <source>
        <dbReference type="PROSITE" id="PS50811"/>
    </source>
</evidence>
<accession>A0ABD1H056</accession>
<dbReference type="SMART" id="SM00774">
    <property type="entry name" value="WRKY"/>
    <property type="match status" value="1"/>
</dbReference>
<feature type="compositionally biased region" description="Pro residues" evidence="6">
    <location>
        <begin position="1"/>
        <end position="12"/>
    </location>
</feature>